<organism evidence="1 2">
    <name type="scientific">Bondarzewia mesenterica</name>
    <dbReference type="NCBI Taxonomy" id="1095465"/>
    <lineage>
        <taxon>Eukaryota</taxon>
        <taxon>Fungi</taxon>
        <taxon>Dikarya</taxon>
        <taxon>Basidiomycota</taxon>
        <taxon>Agaricomycotina</taxon>
        <taxon>Agaricomycetes</taxon>
        <taxon>Russulales</taxon>
        <taxon>Bondarzewiaceae</taxon>
        <taxon>Bondarzewia</taxon>
    </lineage>
</organism>
<dbReference type="Proteomes" id="UP000310158">
    <property type="component" value="Unassembled WGS sequence"/>
</dbReference>
<evidence type="ECO:0000313" key="2">
    <source>
        <dbReference type="Proteomes" id="UP000310158"/>
    </source>
</evidence>
<gene>
    <name evidence="1" type="ORF">EW146_g4217</name>
</gene>
<protein>
    <submittedName>
        <fullName evidence="1">Uncharacterized protein</fullName>
    </submittedName>
</protein>
<dbReference type="AlphaFoldDB" id="A0A4S4LV92"/>
<comment type="caution">
    <text evidence="1">The sequence shown here is derived from an EMBL/GenBank/DDBJ whole genome shotgun (WGS) entry which is preliminary data.</text>
</comment>
<keyword evidence="2" id="KW-1185">Reference proteome</keyword>
<evidence type="ECO:0000313" key="1">
    <source>
        <dbReference type="EMBL" id="THH16429.1"/>
    </source>
</evidence>
<reference evidence="1 2" key="1">
    <citation type="submission" date="2019-02" db="EMBL/GenBank/DDBJ databases">
        <title>Genome sequencing of the rare red list fungi Bondarzewia mesenterica.</title>
        <authorList>
            <person name="Buettner E."/>
            <person name="Kellner H."/>
        </authorList>
    </citation>
    <scope>NUCLEOTIDE SEQUENCE [LARGE SCALE GENOMIC DNA]</scope>
    <source>
        <strain evidence="1 2">DSM 108281</strain>
    </source>
</reference>
<proteinExistence type="predicted"/>
<dbReference type="OrthoDB" id="2369050at2759"/>
<accession>A0A4S4LV92</accession>
<sequence>MPATSKNATCTSNGSHLPIISEGSLSPFMLIKWKMYCYAFFIAKHVAEEEQAARILICFEDPQIIV</sequence>
<name>A0A4S4LV92_9AGAM</name>
<dbReference type="EMBL" id="SGPL01000158">
    <property type="protein sequence ID" value="THH16429.1"/>
    <property type="molecule type" value="Genomic_DNA"/>
</dbReference>